<keyword evidence="3" id="KW-0645">Protease</keyword>
<evidence type="ECO:0000259" key="1">
    <source>
        <dbReference type="Pfam" id="PF00557"/>
    </source>
</evidence>
<keyword evidence="3" id="KW-0031">Aminopeptidase</keyword>
<dbReference type="EMBL" id="JABBNT010000001">
    <property type="protein sequence ID" value="NMM43253.1"/>
    <property type="molecule type" value="Genomic_DNA"/>
</dbReference>
<keyword evidence="4" id="KW-1185">Reference proteome</keyword>
<reference evidence="3 4" key="1">
    <citation type="submission" date="2020-04" db="EMBL/GenBank/DDBJ databases">
        <title>Rhodospirillaceae bacterium KN72 isolated from deep sea.</title>
        <authorList>
            <person name="Zhang D.-C."/>
        </authorList>
    </citation>
    <scope>NUCLEOTIDE SEQUENCE [LARGE SCALE GENOMIC DNA]</scope>
    <source>
        <strain evidence="3 4">KN72</strain>
    </source>
</reference>
<dbReference type="SUPFAM" id="SSF55920">
    <property type="entry name" value="Creatinase/aminopeptidase"/>
    <property type="match status" value="1"/>
</dbReference>
<dbReference type="PANTHER" id="PTHR46112:SF2">
    <property type="entry name" value="XAA-PRO AMINOPEPTIDASE P-RELATED"/>
    <property type="match status" value="1"/>
</dbReference>
<keyword evidence="3" id="KW-0378">Hydrolase</keyword>
<evidence type="ECO:0000313" key="4">
    <source>
        <dbReference type="Proteomes" id="UP000539372"/>
    </source>
</evidence>
<dbReference type="Gene3D" id="3.90.230.10">
    <property type="entry name" value="Creatinase/methionine aminopeptidase superfamily"/>
    <property type="match status" value="1"/>
</dbReference>
<protein>
    <submittedName>
        <fullName evidence="3">Aminopeptidase P family protein</fullName>
    </submittedName>
</protein>
<dbReference type="SUPFAM" id="SSF53092">
    <property type="entry name" value="Creatinase/prolidase N-terminal domain"/>
    <property type="match status" value="1"/>
</dbReference>
<dbReference type="InterPro" id="IPR000587">
    <property type="entry name" value="Creatinase_N"/>
</dbReference>
<dbReference type="AlphaFoldDB" id="A0A7Y0HE82"/>
<dbReference type="GO" id="GO:0004177">
    <property type="term" value="F:aminopeptidase activity"/>
    <property type="evidence" value="ECO:0007669"/>
    <property type="project" value="UniProtKB-KW"/>
</dbReference>
<dbReference type="InterPro" id="IPR029149">
    <property type="entry name" value="Creatin/AminoP/Spt16_N"/>
</dbReference>
<feature type="domain" description="Creatinase N-terminal" evidence="2">
    <location>
        <begin position="13"/>
        <end position="152"/>
    </location>
</feature>
<dbReference type="Pfam" id="PF01321">
    <property type="entry name" value="Creatinase_N"/>
    <property type="match status" value="1"/>
</dbReference>
<sequence length="383" mass="41813">MAVHFSTEELAARRAKACATIQDAGLDGMLIFLQESMYWLSGYDTFGYCFFQCFYLGADGKFFLLTRAPDLRQAQHTSVIEDIRIWVDRDGANPALDLRAALQDVGAAGKSLGVEYEAAGLTAYRGKQVEAALDGFCTLVEANDLINSLRIVKSEAELAYIRKAGELADDAYDAAVACTAAGVDEGLILSRMQGAVFEGGGDYAGNEFIIGSDRDALLCRYKSGRRTLSANDQLTLEWAGSYRRYHAAMMNTFIIGKPTPEHLTMYDAAKEALLACEAAMKPGNIMDDVFQAHATVLDAHGLRSHRLNACGYSMSAHYAPCWMDWPMFYEGNPVVMAPGMAFFIHIIIMNSEKGLAMCLGRSSIIEEGGSKTVSRSPLDMVVL</sequence>
<name>A0A7Y0HE82_9PROT</name>
<dbReference type="Gene3D" id="3.40.350.10">
    <property type="entry name" value="Creatinase/prolidase N-terminal domain"/>
    <property type="match status" value="1"/>
</dbReference>
<evidence type="ECO:0000313" key="3">
    <source>
        <dbReference type="EMBL" id="NMM43253.1"/>
    </source>
</evidence>
<proteinExistence type="predicted"/>
<dbReference type="PANTHER" id="PTHR46112">
    <property type="entry name" value="AMINOPEPTIDASE"/>
    <property type="match status" value="1"/>
</dbReference>
<gene>
    <name evidence="3" type="ORF">HH303_02105</name>
</gene>
<dbReference type="CDD" id="cd01066">
    <property type="entry name" value="APP_MetAP"/>
    <property type="match status" value="1"/>
</dbReference>
<dbReference type="Pfam" id="PF00557">
    <property type="entry name" value="Peptidase_M24"/>
    <property type="match status" value="1"/>
</dbReference>
<dbReference type="RefSeq" id="WP_169623545.1">
    <property type="nucleotide sequence ID" value="NZ_JABBNT010000001.1"/>
</dbReference>
<accession>A0A7Y0HE82</accession>
<dbReference type="InterPro" id="IPR036005">
    <property type="entry name" value="Creatinase/aminopeptidase-like"/>
</dbReference>
<dbReference type="InterPro" id="IPR000994">
    <property type="entry name" value="Pept_M24"/>
</dbReference>
<comment type="caution">
    <text evidence="3">The sequence shown here is derived from an EMBL/GenBank/DDBJ whole genome shotgun (WGS) entry which is preliminary data.</text>
</comment>
<dbReference type="Proteomes" id="UP000539372">
    <property type="component" value="Unassembled WGS sequence"/>
</dbReference>
<organism evidence="3 4">
    <name type="scientific">Pacificispira spongiicola</name>
    <dbReference type="NCBI Taxonomy" id="2729598"/>
    <lineage>
        <taxon>Bacteria</taxon>
        <taxon>Pseudomonadati</taxon>
        <taxon>Pseudomonadota</taxon>
        <taxon>Alphaproteobacteria</taxon>
        <taxon>Rhodospirillales</taxon>
        <taxon>Rhodospirillaceae</taxon>
        <taxon>Pacificispira</taxon>
    </lineage>
</organism>
<dbReference type="InterPro" id="IPR050659">
    <property type="entry name" value="Peptidase_M24B"/>
</dbReference>
<feature type="domain" description="Peptidase M24" evidence="1">
    <location>
        <begin position="160"/>
        <end position="353"/>
    </location>
</feature>
<evidence type="ECO:0000259" key="2">
    <source>
        <dbReference type="Pfam" id="PF01321"/>
    </source>
</evidence>